<evidence type="ECO:0000256" key="4">
    <source>
        <dbReference type="ARBA" id="ARBA00022481"/>
    </source>
</evidence>
<keyword evidence="6 14" id="KW-0489">Methyltransferase</keyword>
<dbReference type="Gene3D" id="2.70.160.11">
    <property type="entry name" value="Hnrnp arginine n-methyltransferase1"/>
    <property type="match status" value="1"/>
</dbReference>
<dbReference type="PANTHER" id="PTHR11006:SF10">
    <property type="entry name" value="HISTONE-ARGININE METHYLTRANSFERASE CARMER-RELATED"/>
    <property type="match status" value="1"/>
</dbReference>
<dbReference type="InterPro" id="IPR041698">
    <property type="entry name" value="Methyltransf_25"/>
</dbReference>
<accession>A0AAE1FXV4</accession>
<feature type="domain" description="Protein arginine N-methyltransferase" evidence="17">
    <location>
        <begin position="260"/>
        <end position="424"/>
    </location>
</feature>
<evidence type="ECO:0000256" key="3">
    <source>
        <dbReference type="ARBA" id="ARBA00011925"/>
    </source>
</evidence>
<keyword evidence="12" id="KW-0539">Nucleus</keyword>
<evidence type="ECO:0000256" key="1">
    <source>
        <dbReference type="ARBA" id="ARBA00004123"/>
    </source>
</evidence>
<evidence type="ECO:0000313" key="18">
    <source>
        <dbReference type="EMBL" id="KAK3857139.1"/>
    </source>
</evidence>
<organism evidence="19 20">
    <name type="scientific">Petrolisthes cinctipes</name>
    <name type="common">Flat porcelain crab</name>
    <dbReference type="NCBI Taxonomy" id="88211"/>
    <lineage>
        <taxon>Eukaryota</taxon>
        <taxon>Metazoa</taxon>
        <taxon>Ecdysozoa</taxon>
        <taxon>Arthropoda</taxon>
        <taxon>Crustacea</taxon>
        <taxon>Multicrustacea</taxon>
        <taxon>Malacostraca</taxon>
        <taxon>Eumalacostraca</taxon>
        <taxon>Eucarida</taxon>
        <taxon>Decapoda</taxon>
        <taxon>Pleocyemata</taxon>
        <taxon>Anomura</taxon>
        <taxon>Galatheoidea</taxon>
        <taxon>Porcellanidae</taxon>
        <taxon>Petrolisthes</taxon>
    </lineage>
</organism>
<keyword evidence="7 14" id="KW-0808">Transferase</keyword>
<dbReference type="FunFam" id="2.70.160.11:FF:000002">
    <property type="entry name" value="Probable histone-arginine methyltransferase CARM1"/>
    <property type="match status" value="1"/>
</dbReference>
<feature type="domain" description="Methyltransferase" evidence="16">
    <location>
        <begin position="159"/>
        <end position="254"/>
    </location>
</feature>
<evidence type="ECO:0000256" key="14">
    <source>
        <dbReference type="PROSITE-ProRule" id="PRU01015"/>
    </source>
</evidence>
<keyword evidence="11" id="KW-0804">Transcription</keyword>
<comment type="caution">
    <text evidence="19">The sequence shown here is derived from an EMBL/GenBank/DDBJ whole genome shotgun (WGS) entry which is preliminary data.</text>
</comment>
<evidence type="ECO:0000256" key="7">
    <source>
        <dbReference type="ARBA" id="ARBA00022679"/>
    </source>
</evidence>
<dbReference type="Pfam" id="PF22528">
    <property type="entry name" value="PRMT_C"/>
    <property type="match status" value="1"/>
</dbReference>
<evidence type="ECO:0000256" key="13">
    <source>
        <dbReference type="ARBA" id="ARBA00049086"/>
    </source>
</evidence>
<evidence type="ECO:0000313" key="19">
    <source>
        <dbReference type="EMBL" id="KAK3881615.1"/>
    </source>
</evidence>
<dbReference type="GO" id="GO:0032259">
    <property type="term" value="P:methylation"/>
    <property type="evidence" value="ECO:0007669"/>
    <property type="project" value="UniProtKB-KW"/>
</dbReference>
<evidence type="ECO:0000256" key="10">
    <source>
        <dbReference type="ARBA" id="ARBA00023015"/>
    </source>
</evidence>
<keyword evidence="8 14" id="KW-0949">S-adenosyl-L-methionine</keyword>
<evidence type="ECO:0000256" key="8">
    <source>
        <dbReference type="ARBA" id="ARBA00022691"/>
    </source>
</evidence>
<reference evidence="19" key="1">
    <citation type="submission" date="2023-10" db="EMBL/GenBank/DDBJ databases">
        <title>Genome assemblies of two species of porcelain crab, Petrolisthes cinctipes and Petrolisthes manimaculis (Anomura: Porcellanidae).</title>
        <authorList>
            <person name="Angst P."/>
        </authorList>
    </citation>
    <scope>NUCLEOTIDE SEQUENCE</scope>
    <source>
        <strain evidence="19">PB745_01</strain>
        <tissue evidence="19">Gill</tissue>
    </source>
</reference>
<evidence type="ECO:0000256" key="2">
    <source>
        <dbReference type="ARBA" id="ARBA00004496"/>
    </source>
</evidence>
<dbReference type="CDD" id="cd02440">
    <property type="entry name" value="AdoMet_MTases"/>
    <property type="match status" value="1"/>
</dbReference>
<dbReference type="EC" id="2.1.1.319" evidence="3"/>
<feature type="region of interest" description="Disordered" evidence="15">
    <location>
        <begin position="533"/>
        <end position="561"/>
    </location>
</feature>
<dbReference type="InterPro" id="IPR011993">
    <property type="entry name" value="PH-like_dom_sf"/>
</dbReference>
<dbReference type="Pfam" id="PF13649">
    <property type="entry name" value="Methyltransf_25"/>
    <property type="match status" value="1"/>
</dbReference>
<evidence type="ECO:0000259" key="17">
    <source>
        <dbReference type="Pfam" id="PF22528"/>
    </source>
</evidence>
<name>A0AAE1FXV4_PETCI</name>
<protein>
    <recommendedName>
        <fullName evidence="3">type I protein arginine methyltransferase</fullName>
        <ecNumber evidence="3">2.1.1.319</ecNumber>
    </recommendedName>
</protein>
<keyword evidence="20" id="KW-1185">Reference proteome</keyword>
<sequence length="615" mass="68273">MASARVFEKVTVFVLHEDGTRTSKYSDPVTVRLEYDPHGLSCKVKQGGTLLLEIPVDAKTECCRLASKSYIFASPHEDLQFTFATESDARKFHNVIFKMRQGKEVSVFNERTDDSSATQYFQFYSYLSQQQNMMQDYIRTGTYQRAILSNMSDFRDKIVLDVGAGSGILSFFAAQAGARKVYAVEASSMAQHCEMLVRSNNLQDTIQVIAGKIEEIDLPDMVDMIISEPMGYMLYNERMLETYLHAKKWLKPTGRMFPSRGDLHLAPFNDETLYYEQLNKANFWYQNCFHGVDLCQLREQALNEYLRQPIVDTFDIGICLAKSIRYSLDFITAQEKDLHHLVIPLEFHILKSCTMHGLAFWFDVAFLGSTQTVWLSTAPTEPLTHWYQVRCLLEKPIFVKEGQLVTGTVELVANRRQSYNVNLEVRVEGTNTVSTNSLDLKNPYFRYTGVAPTPPPGNNSVSPSESYWNTVDAQGAKQAVNMVNGITVNGLGEVALDQGSSLITLGQNNLGLGSSNLGPIQLNLPLQGSSVQRTVSLPASSPGSFSSTSTQHPTRPVSGSSVGLGSGNFPVNSALMIGDYVTPGSIILPTQGIQLNTHTHTHTGLAGTDNNTQPQ</sequence>
<dbReference type="GO" id="GO:0005634">
    <property type="term" value="C:nucleus"/>
    <property type="evidence" value="ECO:0007669"/>
    <property type="project" value="UniProtKB-SubCell"/>
</dbReference>
<keyword evidence="10" id="KW-0805">Transcription regulation</keyword>
<dbReference type="InterPro" id="IPR029063">
    <property type="entry name" value="SAM-dependent_MTases_sf"/>
</dbReference>
<evidence type="ECO:0000256" key="9">
    <source>
        <dbReference type="ARBA" id="ARBA00022853"/>
    </source>
</evidence>
<evidence type="ECO:0000256" key="15">
    <source>
        <dbReference type="SAM" id="MobiDB-lite"/>
    </source>
</evidence>
<keyword evidence="4" id="KW-0488">Methylation</keyword>
<evidence type="ECO:0000256" key="6">
    <source>
        <dbReference type="ARBA" id="ARBA00022603"/>
    </source>
</evidence>
<dbReference type="EMBL" id="JAWQEG010005683">
    <property type="protein sequence ID" value="KAK3857139.1"/>
    <property type="molecule type" value="Genomic_DNA"/>
</dbReference>
<feature type="compositionally biased region" description="Low complexity" evidence="15">
    <location>
        <begin position="536"/>
        <end position="550"/>
    </location>
</feature>
<dbReference type="Proteomes" id="UP001286313">
    <property type="component" value="Unassembled WGS sequence"/>
</dbReference>
<dbReference type="SUPFAM" id="SSF53335">
    <property type="entry name" value="S-adenosyl-L-methionine-dependent methyltransferases"/>
    <property type="match status" value="1"/>
</dbReference>
<dbReference type="PANTHER" id="PTHR11006">
    <property type="entry name" value="PROTEIN ARGININE N-METHYLTRANSFERASE"/>
    <property type="match status" value="1"/>
</dbReference>
<dbReference type="Gene3D" id="2.30.29.30">
    <property type="entry name" value="Pleckstrin-homology domain (PH domain)/Phosphotyrosine-binding domain (PTB)"/>
    <property type="match status" value="1"/>
</dbReference>
<dbReference type="PROSITE" id="PS51678">
    <property type="entry name" value="SAM_MT_PRMT"/>
    <property type="match status" value="1"/>
</dbReference>
<dbReference type="GO" id="GO:0035242">
    <property type="term" value="F:protein-arginine omega-N asymmetric methyltransferase activity"/>
    <property type="evidence" value="ECO:0007669"/>
    <property type="project" value="UniProtKB-EC"/>
</dbReference>
<dbReference type="GO" id="GO:0005737">
    <property type="term" value="C:cytoplasm"/>
    <property type="evidence" value="ECO:0007669"/>
    <property type="project" value="UniProtKB-SubCell"/>
</dbReference>
<dbReference type="GO" id="GO:0035241">
    <property type="term" value="F:protein-arginine omega-N monomethyltransferase activity"/>
    <property type="evidence" value="ECO:0007669"/>
    <property type="project" value="UniProtKB-ARBA"/>
</dbReference>
<dbReference type="EMBL" id="JAWQEG010001198">
    <property type="protein sequence ID" value="KAK3881615.1"/>
    <property type="molecule type" value="Genomic_DNA"/>
</dbReference>
<gene>
    <name evidence="19" type="ORF">Pcinc_013946</name>
    <name evidence="18" type="ORF">Pcinc_036592</name>
</gene>
<dbReference type="InterPro" id="IPR055135">
    <property type="entry name" value="PRMT_dom"/>
</dbReference>
<proteinExistence type="predicted"/>
<keyword evidence="5" id="KW-0963">Cytoplasm</keyword>
<comment type="catalytic activity">
    <reaction evidence="13">
        <text>L-arginyl-[protein] + 2 S-adenosyl-L-methionine = N(omega),N(omega)-dimethyl-L-arginyl-[protein] + 2 S-adenosyl-L-homocysteine + 2 H(+)</text>
        <dbReference type="Rhea" id="RHEA:48096"/>
        <dbReference type="Rhea" id="RHEA-COMP:10532"/>
        <dbReference type="Rhea" id="RHEA-COMP:11991"/>
        <dbReference type="ChEBI" id="CHEBI:15378"/>
        <dbReference type="ChEBI" id="CHEBI:29965"/>
        <dbReference type="ChEBI" id="CHEBI:57856"/>
        <dbReference type="ChEBI" id="CHEBI:59789"/>
        <dbReference type="ChEBI" id="CHEBI:61897"/>
        <dbReference type="EC" id="2.1.1.319"/>
    </reaction>
</comment>
<evidence type="ECO:0000313" key="20">
    <source>
        <dbReference type="Proteomes" id="UP001286313"/>
    </source>
</evidence>
<evidence type="ECO:0000256" key="12">
    <source>
        <dbReference type="ARBA" id="ARBA00023242"/>
    </source>
</evidence>
<evidence type="ECO:0000256" key="5">
    <source>
        <dbReference type="ARBA" id="ARBA00022490"/>
    </source>
</evidence>
<evidence type="ECO:0000256" key="11">
    <source>
        <dbReference type="ARBA" id="ARBA00023163"/>
    </source>
</evidence>
<dbReference type="InterPro" id="IPR025799">
    <property type="entry name" value="Arg_MeTrfase"/>
</dbReference>
<dbReference type="FunFam" id="3.40.50.150:FF:000031">
    <property type="entry name" value="Putative Histone-arginine methyltransferase CARM1"/>
    <property type="match status" value="1"/>
</dbReference>
<dbReference type="Gene3D" id="3.40.50.150">
    <property type="entry name" value="Vaccinia Virus protein VP39"/>
    <property type="match status" value="1"/>
</dbReference>
<keyword evidence="9" id="KW-0156">Chromatin regulator</keyword>
<dbReference type="GO" id="GO:0070611">
    <property type="term" value="F:histone H3R2 methyltransferase activity"/>
    <property type="evidence" value="ECO:0007669"/>
    <property type="project" value="TreeGrafter"/>
</dbReference>
<comment type="subcellular location">
    <subcellularLocation>
        <location evidence="2">Cytoplasm</location>
    </subcellularLocation>
    <subcellularLocation>
        <location evidence="1">Nucleus</location>
    </subcellularLocation>
</comment>
<dbReference type="Pfam" id="PF11531">
    <property type="entry name" value="CARM1"/>
    <property type="match status" value="1"/>
</dbReference>
<evidence type="ECO:0000259" key="16">
    <source>
        <dbReference type="Pfam" id="PF13649"/>
    </source>
</evidence>
<dbReference type="AlphaFoldDB" id="A0AAE1FXV4"/>